<reference evidence="3" key="1">
    <citation type="journal article" date="2019" name="Curr. Biol.">
        <title>Genome Sequence of Striga asiatica Provides Insight into the Evolution of Plant Parasitism.</title>
        <authorList>
            <person name="Yoshida S."/>
            <person name="Kim S."/>
            <person name="Wafula E.K."/>
            <person name="Tanskanen J."/>
            <person name="Kim Y.M."/>
            <person name="Honaas L."/>
            <person name="Yang Z."/>
            <person name="Spallek T."/>
            <person name="Conn C.E."/>
            <person name="Ichihashi Y."/>
            <person name="Cheong K."/>
            <person name="Cui S."/>
            <person name="Der J.P."/>
            <person name="Gundlach H."/>
            <person name="Jiao Y."/>
            <person name="Hori C."/>
            <person name="Ishida J.K."/>
            <person name="Kasahara H."/>
            <person name="Kiba T."/>
            <person name="Kim M.S."/>
            <person name="Koo N."/>
            <person name="Laohavisit A."/>
            <person name="Lee Y.H."/>
            <person name="Lumba S."/>
            <person name="McCourt P."/>
            <person name="Mortimer J.C."/>
            <person name="Mutuku J.M."/>
            <person name="Nomura T."/>
            <person name="Sasaki-Sekimoto Y."/>
            <person name="Seto Y."/>
            <person name="Wang Y."/>
            <person name="Wakatake T."/>
            <person name="Sakakibara H."/>
            <person name="Demura T."/>
            <person name="Yamaguchi S."/>
            <person name="Yoneyama K."/>
            <person name="Manabe R.I."/>
            <person name="Nelson D.C."/>
            <person name="Schulman A.H."/>
            <person name="Timko M.P."/>
            <person name="dePamphilis C.W."/>
            <person name="Choi D."/>
            <person name="Shirasu K."/>
        </authorList>
    </citation>
    <scope>NUCLEOTIDE SEQUENCE [LARGE SCALE GENOMIC DNA]</scope>
    <source>
        <strain evidence="3">cv. UVA1</strain>
    </source>
</reference>
<dbReference type="Proteomes" id="UP000325081">
    <property type="component" value="Unassembled WGS sequence"/>
</dbReference>
<gene>
    <name evidence="2" type="ORF">STAS_15819</name>
</gene>
<feature type="non-terminal residue" evidence="2">
    <location>
        <position position="137"/>
    </location>
</feature>
<feature type="compositionally biased region" description="Polar residues" evidence="1">
    <location>
        <begin position="20"/>
        <end position="29"/>
    </location>
</feature>
<evidence type="ECO:0000256" key="1">
    <source>
        <dbReference type="SAM" id="MobiDB-lite"/>
    </source>
</evidence>
<protein>
    <submittedName>
        <fullName evidence="2">Glutenin</fullName>
    </submittedName>
</protein>
<evidence type="ECO:0000313" key="3">
    <source>
        <dbReference type="Proteomes" id="UP000325081"/>
    </source>
</evidence>
<name>A0A5A7Q2Y5_STRAF</name>
<dbReference type="AlphaFoldDB" id="A0A5A7Q2Y5"/>
<comment type="caution">
    <text evidence="2">The sequence shown here is derived from an EMBL/GenBank/DDBJ whole genome shotgun (WGS) entry which is preliminary data.</text>
</comment>
<organism evidence="2 3">
    <name type="scientific">Striga asiatica</name>
    <name type="common">Asiatic witchweed</name>
    <name type="synonym">Buchnera asiatica</name>
    <dbReference type="NCBI Taxonomy" id="4170"/>
    <lineage>
        <taxon>Eukaryota</taxon>
        <taxon>Viridiplantae</taxon>
        <taxon>Streptophyta</taxon>
        <taxon>Embryophyta</taxon>
        <taxon>Tracheophyta</taxon>
        <taxon>Spermatophyta</taxon>
        <taxon>Magnoliopsida</taxon>
        <taxon>eudicotyledons</taxon>
        <taxon>Gunneridae</taxon>
        <taxon>Pentapetalae</taxon>
        <taxon>asterids</taxon>
        <taxon>lamiids</taxon>
        <taxon>Lamiales</taxon>
        <taxon>Orobanchaceae</taxon>
        <taxon>Buchnereae</taxon>
        <taxon>Striga</taxon>
    </lineage>
</organism>
<feature type="compositionally biased region" description="Basic and acidic residues" evidence="1">
    <location>
        <begin position="1"/>
        <end position="16"/>
    </location>
</feature>
<accession>A0A5A7Q2Y5</accession>
<keyword evidence="3" id="KW-1185">Reference proteome</keyword>
<sequence>MQKPEEGGMCKKKEVRWNPNEANPGSSQENRSYHMRVKIIFMNSVPNSLRGTDKAVGQISAAILRFSYVAPGFYFRKEKKLVCSLNVKASPRSPWKQGLDFRCCLSLSAKLKSVPFGKVDSSSSKDCNPNGFCTRYK</sequence>
<feature type="region of interest" description="Disordered" evidence="1">
    <location>
        <begin position="1"/>
        <end position="29"/>
    </location>
</feature>
<dbReference type="EMBL" id="BKCP01005605">
    <property type="protein sequence ID" value="GER39218.1"/>
    <property type="molecule type" value="Genomic_DNA"/>
</dbReference>
<evidence type="ECO:0000313" key="2">
    <source>
        <dbReference type="EMBL" id="GER39218.1"/>
    </source>
</evidence>
<proteinExistence type="predicted"/>